<dbReference type="AlphaFoldDB" id="A0A1X7UPR0"/>
<reference evidence="1" key="1">
    <citation type="submission" date="2017-05" db="UniProtKB">
        <authorList>
            <consortium name="EnsemblMetazoa"/>
        </authorList>
    </citation>
    <scope>IDENTIFICATION</scope>
</reference>
<name>A0A1X7UPR0_AMPQE</name>
<accession>A0A1X7UPR0</accession>
<organism evidence="1">
    <name type="scientific">Amphimedon queenslandica</name>
    <name type="common">Sponge</name>
    <dbReference type="NCBI Taxonomy" id="400682"/>
    <lineage>
        <taxon>Eukaryota</taxon>
        <taxon>Metazoa</taxon>
        <taxon>Porifera</taxon>
        <taxon>Demospongiae</taxon>
        <taxon>Heteroscleromorpha</taxon>
        <taxon>Haplosclerida</taxon>
        <taxon>Niphatidae</taxon>
        <taxon>Amphimedon</taxon>
    </lineage>
</organism>
<evidence type="ECO:0000313" key="1">
    <source>
        <dbReference type="EnsemblMetazoa" id="Aqu2.1.29748_001"/>
    </source>
</evidence>
<protein>
    <submittedName>
        <fullName evidence="1">Uncharacterized protein</fullName>
    </submittedName>
</protein>
<sequence length="184" mass="20781">MQHKNGATKSIKAAIEKSHGVRYSRLLEQPYFDAPQMCIIDPMRNLLLGTAKHCVEVWKQKGMISSQVLVHSQKKVNSFSCPSDVGRIPSEIQSPFSGFTADQWRSWTVLFSLFSLKGIIPASDYNCLLLFVKACDLLCRRSLTALEVNNADAYIIEFCNKLLHYREKSITLLTCICKAIYTNA</sequence>
<dbReference type="PANTHER" id="PTHR46579">
    <property type="entry name" value="F5/8 TYPE C DOMAIN-CONTAINING PROTEIN-RELATED"/>
    <property type="match status" value="1"/>
</dbReference>
<dbReference type="eggNOG" id="ENOG502RYVJ">
    <property type="taxonomic scope" value="Eukaryota"/>
</dbReference>
<dbReference type="EnsemblMetazoa" id="Aqu2.1.29748_001">
    <property type="protein sequence ID" value="Aqu2.1.29748_001"/>
    <property type="gene ID" value="Aqu2.1.29748"/>
</dbReference>
<proteinExistence type="predicted"/>
<dbReference type="PANTHER" id="PTHR46579:SF2">
    <property type="entry name" value="C2H2-TYPE DOMAIN-CONTAINING PROTEIN"/>
    <property type="match status" value="1"/>
</dbReference>
<dbReference type="STRING" id="400682.A0A1X7UPR0"/>
<dbReference type="InParanoid" id="A0A1X7UPR0"/>